<dbReference type="InterPro" id="IPR023214">
    <property type="entry name" value="HAD_sf"/>
</dbReference>
<organism evidence="2">
    <name type="scientific">Darwinula stevensoni</name>
    <dbReference type="NCBI Taxonomy" id="69355"/>
    <lineage>
        <taxon>Eukaryota</taxon>
        <taxon>Metazoa</taxon>
        <taxon>Ecdysozoa</taxon>
        <taxon>Arthropoda</taxon>
        <taxon>Crustacea</taxon>
        <taxon>Oligostraca</taxon>
        <taxon>Ostracoda</taxon>
        <taxon>Podocopa</taxon>
        <taxon>Podocopida</taxon>
        <taxon>Darwinulocopina</taxon>
        <taxon>Darwinuloidea</taxon>
        <taxon>Darwinulidae</taxon>
        <taxon>Darwinula</taxon>
    </lineage>
</organism>
<reference evidence="2" key="1">
    <citation type="submission" date="2020-11" db="EMBL/GenBank/DDBJ databases">
        <authorList>
            <person name="Tran Van P."/>
        </authorList>
    </citation>
    <scope>NUCLEOTIDE SEQUENCE</scope>
</reference>
<proteinExistence type="predicted"/>
<keyword evidence="1" id="KW-0378">Hydrolase</keyword>
<dbReference type="NCBIfam" id="TIGR01460">
    <property type="entry name" value="HAD-SF-IIA"/>
    <property type="match status" value="1"/>
</dbReference>
<evidence type="ECO:0008006" key="4">
    <source>
        <dbReference type="Google" id="ProtNLM"/>
    </source>
</evidence>
<evidence type="ECO:0000313" key="2">
    <source>
        <dbReference type="EMBL" id="CAD7240045.1"/>
    </source>
</evidence>
<accession>A0A7R9A1T1</accession>
<dbReference type="InterPro" id="IPR006357">
    <property type="entry name" value="HAD-SF_hydro_IIA"/>
</dbReference>
<dbReference type="Proteomes" id="UP000677054">
    <property type="component" value="Unassembled WGS sequence"/>
</dbReference>
<name>A0A7R9A1T1_9CRUS</name>
<dbReference type="EMBL" id="LR899522">
    <property type="protein sequence ID" value="CAD7240045.1"/>
    <property type="molecule type" value="Genomic_DNA"/>
</dbReference>
<dbReference type="Pfam" id="PF13242">
    <property type="entry name" value="Hydrolase_like"/>
    <property type="match status" value="1"/>
</dbReference>
<dbReference type="NCBIfam" id="TIGR01549">
    <property type="entry name" value="HAD-SF-IA-v1"/>
    <property type="match status" value="1"/>
</dbReference>
<evidence type="ECO:0000256" key="1">
    <source>
        <dbReference type="ARBA" id="ARBA00022801"/>
    </source>
</evidence>
<protein>
    <recommendedName>
        <fullName evidence="4">Phosphoglycolate phosphatase</fullName>
    </recommendedName>
</protein>
<dbReference type="InterPro" id="IPR006439">
    <property type="entry name" value="HAD-SF_hydro_IA"/>
</dbReference>
<dbReference type="EMBL" id="CAJPEV010000005">
    <property type="protein sequence ID" value="CAG0878559.1"/>
    <property type="molecule type" value="Genomic_DNA"/>
</dbReference>
<dbReference type="Gene3D" id="3.40.50.1000">
    <property type="entry name" value="HAD superfamily/HAD-like"/>
    <property type="match status" value="2"/>
</dbReference>
<dbReference type="SUPFAM" id="SSF56784">
    <property type="entry name" value="HAD-like"/>
    <property type="match status" value="1"/>
</dbReference>
<dbReference type="PANTHER" id="PTHR19288">
    <property type="entry name" value="4-NITROPHENYLPHOSPHATASE-RELATED"/>
    <property type="match status" value="1"/>
</dbReference>
<dbReference type="GO" id="GO:0005737">
    <property type="term" value="C:cytoplasm"/>
    <property type="evidence" value="ECO:0007669"/>
    <property type="project" value="TreeGrafter"/>
</dbReference>
<dbReference type="GO" id="GO:0016791">
    <property type="term" value="F:phosphatase activity"/>
    <property type="evidence" value="ECO:0007669"/>
    <property type="project" value="InterPro"/>
</dbReference>
<sequence>MYTDSIYGTAPLIASYLKNHSFKGSVYIIGSSGISTELTAVGISSMGVGPDPIPSNEFLEQVAGLEFDPDVKAVVVGFDPYFDYAKLLRAASYLQSPDVLFIASNSDERFPMSTSPIVVPGTGSILASVKVASAREPIILGKPTTHIFEAIQHDHNIDPKRTLMIGDNVKTDILMGKNCGLATMLVLTGVTTEQELHDFENSSNPTEQYLVPDYYMPSIGDLMPLLQKSVNS</sequence>
<dbReference type="NCBIfam" id="TIGR01452">
    <property type="entry name" value="PGP_euk"/>
    <property type="match status" value="1"/>
</dbReference>
<dbReference type="InterPro" id="IPR006349">
    <property type="entry name" value="PGP_euk"/>
</dbReference>
<keyword evidence="3" id="KW-1185">Reference proteome</keyword>
<dbReference type="InterPro" id="IPR036412">
    <property type="entry name" value="HAD-like_sf"/>
</dbReference>
<dbReference type="AlphaFoldDB" id="A0A7R9A1T1"/>
<dbReference type="OrthoDB" id="413953at2759"/>
<dbReference type="PANTHER" id="PTHR19288:SF93">
    <property type="entry name" value="FI11325P-RELATED"/>
    <property type="match status" value="1"/>
</dbReference>
<evidence type="ECO:0000313" key="3">
    <source>
        <dbReference type="Proteomes" id="UP000677054"/>
    </source>
</evidence>
<gene>
    <name evidence="2" type="ORF">DSTB1V02_LOCUS82</name>
</gene>